<sequence>MQGMQPAGGGVRNFEALGRYHAMILQVSEDARGGVDHLTFNNGDVTNVYGIHEYDSKGMFPVTQYLE</sequence>
<reference evidence="1 2" key="1">
    <citation type="submission" date="2023-10" db="EMBL/GenBank/DDBJ databases">
        <title>Draft genome sequence of Xylaria bambusicola isolate GMP-LS, the root and basal stem rot pathogen of sugarcane in Indonesia.</title>
        <authorList>
            <person name="Selvaraj P."/>
            <person name="Muralishankar V."/>
            <person name="Muruganantham S."/>
            <person name="Sp S."/>
            <person name="Haryani S."/>
            <person name="Lau K.J.X."/>
            <person name="Naqvi N.I."/>
        </authorList>
    </citation>
    <scope>NUCLEOTIDE SEQUENCE [LARGE SCALE GENOMIC DNA]</scope>
    <source>
        <strain evidence="1">GMP-LS</strain>
    </source>
</reference>
<keyword evidence="2" id="KW-1185">Reference proteome</keyword>
<organism evidence="1 2">
    <name type="scientific">Xylaria bambusicola</name>
    <dbReference type="NCBI Taxonomy" id="326684"/>
    <lineage>
        <taxon>Eukaryota</taxon>
        <taxon>Fungi</taxon>
        <taxon>Dikarya</taxon>
        <taxon>Ascomycota</taxon>
        <taxon>Pezizomycotina</taxon>
        <taxon>Sordariomycetes</taxon>
        <taxon>Xylariomycetidae</taxon>
        <taxon>Xylariales</taxon>
        <taxon>Xylariaceae</taxon>
        <taxon>Xylaria</taxon>
    </lineage>
</organism>
<protein>
    <submittedName>
        <fullName evidence="1">Uncharacterized protein</fullName>
    </submittedName>
</protein>
<proteinExistence type="predicted"/>
<dbReference type="AlphaFoldDB" id="A0AAN7V047"/>
<accession>A0AAN7V047</accession>
<dbReference type="EMBL" id="JAWHQM010000065">
    <property type="protein sequence ID" value="KAK5636266.1"/>
    <property type="molecule type" value="Genomic_DNA"/>
</dbReference>
<dbReference type="Proteomes" id="UP001305414">
    <property type="component" value="Unassembled WGS sequence"/>
</dbReference>
<comment type="caution">
    <text evidence="1">The sequence shown here is derived from an EMBL/GenBank/DDBJ whole genome shotgun (WGS) entry which is preliminary data.</text>
</comment>
<gene>
    <name evidence="1" type="ORF">RRF57_011978</name>
</gene>
<name>A0AAN7V047_9PEZI</name>
<evidence type="ECO:0000313" key="1">
    <source>
        <dbReference type="EMBL" id="KAK5636266.1"/>
    </source>
</evidence>
<evidence type="ECO:0000313" key="2">
    <source>
        <dbReference type="Proteomes" id="UP001305414"/>
    </source>
</evidence>